<dbReference type="PANTHER" id="PTHR14553">
    <property type="entry name" value="UNCHARACTERIZED PROTEIN C1ORF50"/>
    <property type="match status" value="1"/>
</dbReference>
<dbReference type="STRING" id="765911.Thivi_4074"/>
<dbReference type="eggNOG" id="ENOG502ZNB5">
    <property type="taxonomic scope" value="Bacteria"/>
</dbReference>
<dbReference type="PANTHER" id="PTHR14553:SF1">
    <property type="entry name" value="SIMILAR TO CHROMOSOME 1 OPEN READING FRAME 50"/>
    <property type="match status" value="1"/>
</dbReference>
<dbReference type="Pfam" id="PF10504">
    <property type="entry name" value="DUF2452"/>
    <property type="match status" value="1"/>
</dbReference>
<proteinExistence type="predicted"/>
<protein>
    <recommendedName>
        <fullName evidence="3">DUF2452 domain-containing protein</fullName>
    </recommendedName>
</protein>
<evidence type="ECO:0008006" key="3">
    <source>
        <dbReference type="Google" id="ProtNLM"/>
    </source>
</evidence>
<keyword evidence="2" id="KW-1185">Reference proteome</keyword>
<dbReference type="AlphaFoldDB" id="I3YFX9"/>
<dbReference type="OrthoDB" id="662061at2"/>
<evidence type="ECO:0000313" key="2">
    <source>
        <dbReference type="Proteomes" id="UP000006062"/>
    </source>
</evidence>
<gene>
    <name evidence="1" type="ordered locus">Thivi_4074</name>
</gene>
<dbReference type="EMBL" id="CP003154">
    <property type="protein sequence ID" value="AFL75897.1"/>
    <property type="molecule type" value="Genomic_DNA"/>
</dbReference>
<sequence length="170" mass="18858">MNDNHKAILHRGAEHSSPYPVSRLAPAFDSGDLVAEVARAEAMLSARTGAKLRVIADQIRLLQQEARKVLDDAREDQALNQAQCAFKRIPGKIYHLYRRADGRTFFSMLSPTEWGGSTPDRFIGSYRLETDYSWIPAEQADRTDETGELVAQLLRIGGIGHAENGSLPLP</sequence>
<dbReference type="HOGENOM" id="CLU_102988_1_0_6"/>
<dbReference type="RefSeq" id="WP_014780283.1">
    <property type="nucleotide sequence ID" value="NC_018012.1"/>
</dbReference>
<evidence type="ECO:0000313" key="1">
    <source>
        <dbReference type="EMBL" id="AFL75897.1"/>
    </source>
</evidence>
<reference evidence="1 2" key="1">
    <citation type="submission" date="2012-06" db="EMBL/GenBank/DDBJ databases">
        <title>Complete sequence of Thiocystis violascens DSM 198.</title>
        <authorList>
            <consortium name="US DOE Joint Genome Institute"/>
            <person name="Lucas S."/>
            <person name="Han J."/>
            <person name="Lapidus A."/>
            <person name="Cheng J.-F."/>
            <person name="Goodwin L."/>
            <person name="Pitluck S."/>
            <person name="Peters L."/>
            <person name="Ovchinnikova G."/>
            <person name="Teshima H."/>
            <person name="Detter J.C."/>
            <person name="Han C."/>
            <person name="Tapia R."/>
            <person name="Land M."/>
            <person name="Hauser L."/>
            <person name="Kyrpides N."/>
            <person name="Ivanova N."/>
            <person name="Pagani I."/>
            <person name="Vogl K."/>
            <person name="Liu Z."/>
            <person name="Frigaard N.-U."/>
            <person name="Bryant D."/>
            <person name="Woyke T."/>
        </authorList>
    </citation>
    <scope>NUCLEOTIDE SEQUENCE [LARGE SCALE GENOMIC DNA]</scope>
    <source>
        <strain evidence="2">ATCC 17096 / DSM 198 / 6111</strain>
    </source>
</reference>
<dbReference type="InterPro" id="IPR019534">
    <property type="entry name" value="DUF2452"/>
</dbReference>
<accession>I3YFX9</accession>
<name>I3YFX9_THIV6</name>
<organism evidence="1 2">
    <name type="scientific">Thiocystis violascens (strain ATCC 17096 / DSM 198 / 6111)</name>
    <name type="common">Chromatium violascens</name>
    <dbReference type="NCBI Taxonomy" id="765911"/>
    <lineage>
        <taxon>Bacteria</taxon>
        <taxon>Pseudomonadati</taxon>
        <taxon>Pseudomonadota</taxon>
        <taxon>Gammaproteobacteria</taxon>
        <taxon>Chromatiales</taxon>
        <taxon>Chromatiaceae</taxon>
        <taxon>Thiocystis</taxon>
    </lineage>
</organism>
<dbReference type="Proteomes" id="UP000006062">
    <property type="component" value="Chromosome"/>
</dbReference>
<dbReference type="KEGG" id="tvi:Thivi_4074"/>